<evidence type="ECO:0000313" key="3">
    <source>
        <dbReference type="Proteomes" id="UP000611762"/>
    </source>
</evidence>
<dbReference type="AlphaFoldDB" id="A0A926DPL6"/>
<proteinExistence type="predicted"/>
<dbReference type="Proteomes" id="UP000611762">
    <property type="component" value="Unassembled WGS sequence"/>
</dbReference>
<dbReference type="Gene3D" id="3.40.630.30">
    <property type="match status" value="1"/>
</dbReference>
<accession>A0A926DPL6</accession>
<dbReference type="SUPFAM" id="SSF55729">
    <property type="entry name" value="Acyl-CoA N-acyltransferases (Nat)"/>
    <property type="match status" value="1"/>
</dbReference>
<dbReference type="InterPro" id="IPR000182">
    <property type="entry name" value="GNAT_dom"/>
</dbReference>
<keyword evidence="3" id="KW-1185">Reference proteome</keyword>
<evidence type="ECO:0000313" key="2">
    <source>
        <dbReference type="EMBL" id="MBC8540975.1"/>
    </source>
</evidence>
<gene>
    <name evidence="2" type="ORF">H8698_08325</name>
</gene>
<dbReference type="GO" id="GO:0016747">
    <property type="term" value="F:acyltransferase activity, transferring groups other than amino-acyl groups"/>
    <property type="evidence" value="ECO:0007669"/>
    <property type="project" value="InterPro"/>
</dbReference>
<evidence type="ECO:0000259" key="1">
    <source>
        <dbReference type="PROSITE" id="PS51186"/>
    </source>
</evidence>
<dbReference type="EMBL" id="JACRSU010000003">
    <property type="protein sequence ID" value="MBC8540975.1"/>
    <property type="molecule type" value="Genomic_DNA"/>
</dbReference>
<comment type="caution">
    <text evidence="2">The sequence shown here is derived from an EMBL/GenBank/DDBJ whole genome shotgun (WGS) entry which is preliminary data.</text>
</comment>
<name>A0A926DPL6_9FIRM</name>
<dbReference type="InterPro" id="IPR016181">
    <property type="entry name" value="Acyl_CoA_acyltransferase"/>
</dbReference>
<organism evidence="2 3">
    <name type="scientific">Congzhengia minquanensis</name>
    <dbReference type="NCBI Taxonomy" id="2763657"/>
    <lineage>
        <taxon>Bacteria</taxon>
        <taxon>Bacillati</taxon>
        <taxon>Bacillota</taxon>
        <taxon>Clostridia</taxon>
        <taxon>Eubacteriales</taxon>
        <taxon>Oscillospiraceae</taxon>
        <taxon>Congzhengia</taxon>
    </lineage>
</organism>
<dbReference type="CDD" id="cd04301">
    <property type="entry name" value="NAT_SF"/>
    <property type="match status" value="1"/>
</dbReference>
<dbReference type="RefSeq" id="WP_249312767.1">
    <property type="nucleotide sequence ID" value="NZ_JACRSU010000003.1"/>
</dbReference>
<protein>
    <submittedName>
        <fullName evidence="2">GNAT family N-acetyltransferase</fullName>
    </submittedName>
</protein>
<reference evidence="2" key="1">
    <citation type="submission" date="2020-08" db="EMBL/GenBank/DDBJ databases">
        <title>Genome public.</title>
        <authorList>
            <person name="Liu C."/>
            <person name="Sun Q."/>
        </authorList>
    </citation>
    <scope>NUCLEOTIDE SEQUENCE</scope>
    <source>
        <strain evidence="2">H8</strain>
    </source>
</reference>
<dbReference type="PROSITE" id="PS51186">
    <property type="entry name" value="GNAT"/>
    <property type="match status" value="1"/>
</dbReference>
<sequence length="161" mass="18156">MNISFCKADYKDLKKLLSLCREAVNAPYSTWNEDYPNEEILKQDIAAGTLYIIQMDYRDAGLIAAGENGELNCLPWDGAACRPCEIARFGLVSQMRGKGLSRLVLKEAIELCKQQGFDTIRLIASCGQPVVKRLYEGEGFQSFGTARLFEHDFVCYQKRIV</sequence>
<feature type="domain" description="N-acetyltransferase" evidence="1">
    <location>
        <begin position="3"/>
        <end position="161"/>
    </location>
</feature>
<dbReference type="Pfam" id="PF00583">
    <property type="entry name" value="Acetyltransf_1"/>
    <property type="match status" value="1"/>
</dbReference>